<dbReference type="PRINTS" id="PR01183">
    <property type="entry name" value="RIBORDTASEM1"/>
</dbReference>
<accession>A0A345YJQ4</accession>
<evidence type="ECO:0000256" key="2">
    <source>
        <dbReference type="ARBA" id="ARBA00012274"/>
    </source>
</evidence>
<dbReference type="InterPro" id="IPR008926">
    <property type="entry name" value="RNR_R1-su_N"/>
</dbReference>
<dbReference type="Proteomes" id="UP000254508">
    <property type="component" value="Plasmid unnamed"/>
</dbReference>
<evidence type="ECO:0000313" key="10">
    <source>
        <dbReference type="Proteomes" id="UP000254508"/>
    </source>
</evidence>
<dbReference type="InterPro" id="IPR013509">
    <property type="entry name" value="RNR_lsu_N"/>
</dbReference>
<dbReference type="GO" id="GO:0005524">
    <property type="term" value="F:ATP binding"/>
    <property type="evidence" value="ECO:0007669"/>
    <property type="project" value="InterPro"/>
</dbReference>
<feature type="domain" description="Ribonucleotide reductase large subunit N-terminal" evidence="7">
    <location>
        <begin position="39"/>
        <end position="113"/>
    </location>
</feature>
<dbReference type="GO" id="GO:0005971">
    <property type="term" value="C:ribonucleoside-diphosphate reductase complex"/>
    <property type="evidence" value="ECO:0007669"/>
    <property type="project" value="TreeGrafter"/>
</dbReference>
<evidence type="ECO:0000313" key="9">
    <source>
        <dbReference type="EMBL" id="AXK44156.1"/>
    </source>
</evidence>
<dbReference type="GO" id="GO:0004748">
    <property type="term" value="F:ribonucleoside-diphosphate reductase activity, thioredoxin disulfide as acceptor"/>
    <property type="evidence" value="ECO:0007669"/>
    <property type="project" value="UniProtKB-EC"/>
</dbReference>
<evidence type="ECO:0000256" key="5">
    <source>
        <dbReference type="ARBA" id="ARBA00047754"/>
    </source>
</evidence>
<dbReference type="KEGG" id="err:DVR09_15010"/>
<evidence type="ECO:0000256" key="3">
    <source>
        <dbReference type="ARBA" id="ARBA00023002"/>
    </source>
</evidence>
<dbReference type="UniPathway" id="UPA00326"/>
<gene>
    <name evidence="9" type="ORF">DVR09_15010</name>
</gene>
<dbReference type="InterPro" id="IPR000788">
    <property type="entry name" value="RNR_lg_C"/>
</dbReference>
<dbReference type="SUPFAM" id="SSF51998">
    <property type="entry name" value="PFL-like glycyl radical enzymes"/>
    <property type="match status" value="1"/>
</dbReference>
<dbReference type="SUPFAM" id="SSF48168">
    <property type="entry name" value="R1 subunit of ribonucleotide reductase, N-terminal domain"/>
    <property type="match status" value="1"/>
</dbReference>
<feature type="domain" description="Ribonucleotide reductase large subunit C-terminal" evidence="8">
    <location>
        <begin position="117"/>
        <end position="435"/>
    </location>
</feature>
<proteinExistence type="inferred from homology"/>
<reference evidence="9 10" key="1">
    <citation type="submission" date="2018-07" db="EMBL/GenBank/DDBJ databases">
        <title>Genome sequence of Erythrobacter strain YH-07, an antagonistic bacterium isolated from Yellow Sea.</title>
        <authorList>
            <person name="Tang T."/>
            <person name="Liu Q."/>
            <person name="Sun X."/>
        </authorList>
    </citation>
    <scope>NUCLEOTIDE SEQUENCE [LARGE SCALE GENOMIC DNA]</scope>
    <source>
        <strain evidence="9 10">YH-07</strain>
        <plasmid evidence="9 10">unnamed</plasmid>
    </source>
</reference>
<feature type="domain" description="Ribonucleotide reductase large subunit C-terminal" evidence="8">
    <location>
        <begin position="445"/>
        <end position="591"/>
    </location>
</feature>
<evidence type="ECO:0000259" key="7">
    <source>
        <dbReference type="Pfam" id="PF00317"/>
    </source>
</evidence>
<dbReference type="EC" id="1.17.4.1" evidence="2 6"/>
<evidence type="ECO:0000256" key="4">
    <source>
        <dbReference type="ARBA" id="ARBA00023116"/>
    </source>
</evidence>
<comment type="similarity">
    <text evidence="1 6">Belongs to the ribonucleoside diphosphate reductase large chain family.</text>
</comment>
<dbReference type="Pfam" id="PF02867">
    <property type="entry name" value="Ribonuc_red_lgC"/>
    <property type="match status" value="2"/>
</dbReference>
<dbReference type="Gene3D" id="3.20.70.20">
    <property type="match status" value="1"/>
</dbReference>
<dbReference type="EMBL" id="CP031358">
    <property type="protein sequence ID" value="AXK44156.1"/>
    <property type="molecule type" value="Genomic_DNA"/>
</dbReference>
<dbReference type="PANTHER" id="PTHR11573:SF6">
    <property type="entry name" value="RIBONUCLEOSIDE-DIPHOSPHATE REDUCTASE LARGE SUBUNIT"/>
    <property type="match status" value="1"/>
</dbReference>
<dbReference type="PANTHER" id="PTHR11573">
    <property type="entry name" value="RIBONUCLEOSIDE-DIPHOSPHATE REDUCTASE LARGE CHAIN"/>
    <property type="match status" value="1"/>
</dbReference>
<sequence length="637" mass="71467">MLSREHGHDQALDKVLPLLNPKTKHWSEVIEVDYSRNELLTVQGLDALNDRYGCKGDRPDDLDEIPDPQHIFARVAWAGADDEEHAQRLYDYISRHWFMPATPVLSNLGTPRGLPISCYLQGVGDSLAEIRNTYDETISMGSNGGGIGTYWGNVREIGRPAGLNGKTSGIIPFVKIQDSLTQGINQGGVRRGSAAAYLDISHPEIQEFIAIRKPSGDFNRKALNLHHGVLVTDEFMKCVDEGREFPLRSPYSGEITKHVDARELFEQLVETRLETGEPYIIFIDRVNESRPLHHVKLGLMVSTSNLCSEITLPTGRDHNGRHRSAVCCLSSLNLVHWNEWNGDDFFFEDIYRFLDNVITNFIQRAPEGMRNAVYSAWRERSVGLGVMGFHSFLQSNNIAWESVPAKSFNKMIFKKLRAQADRCSQLLAEERGACPDAIDGGTKERFSYKMAIAPTASISIIAGGASPCIEPSTANTFNHKTLSGNHAIRNPHLQKRLAAQGLDTPEVWTSIVANGGSVQHLADLDDHTKKVFKTWMEIDPKWLLDFMGDRAPYIDQAISNNLSLRADMDKWDLMQFHMLAWKKGLKSLYYLRSLSVQRAGNLFDGRRGDVSSDNTMRPSQAFVPKPDYSMEACEACQ</sequence>
<comment type="function">
    <text evidence="6">Provides the precursors necessary for DNA synthesis. Catalyzes the biosynthesis of deoxyribonucleotides from the corresponding ribonucleotides.</text>
</comment>
<dbReference type="GO" id="GO:0009263">
    <property type="term" value="P:deoxyribonucleotide biosynthetic process"/>
    <property type="evidence" value="ECO:0007669"/>
    <property type="project" value="UniProtKB-KW"/>
</dbReference>
<dbReference type="OrthoDB" id="9762933at2"/>
<keyword evidence="4 6" id="KW-0215">Deoxyribonucleotide synthesis</keyword>
<comment type="catalytic activity">
    <reaction evidence="5 6">
        <text>a 2'-deoxyribonucleoside 5'-diphosphate + [thioredoxin]-disulfide + H2O = a ribonucleoside 5'-diphosphate + [thioredoxin]-dithiol</text>
        <dbReference type="Rhea" id="RHEA:23252"/>
        <dbReference type="Rhea" id="RHEA-COMP:10698"/>
        <dbReference type="Rhea" id="RHEA-COMP:10700"/>
        <dbReference type="ChEBI" id="CHEBI:15377"/>
        <dbReference type="ChEBI" id="CHEBI:29950"/>
        <dbReference type="ChEBI" id="CHEBI:50058"/>
        <dbReference type="ChEBI" id="CHEBI:57930"/>
        <dbReference type="ChEBI" id="CHEBI:73316"/>
        <dbReference type="EC" id="1.17.4.1"/>
    </reaction>
</comment>
<organism evidence="9 10">
    <name type="scientific">Erythrobacter aureus</name>
    <dbReference type="NCBI Taxonomy" id="2182384"/>
    <lineage>
        <taxon>Bacteria</taxon>
        <taxon>Pseudomonadati</taxon>
        <taxon>Pseudomonadota</taxon>
        <taxon>Alphaproteobacteria</taxon>
        <taxon>Sphingomonadales</taxon>
        <taxon>Erythrobacteraceae</taxon>
        <taxon>Erythrobacter/Porphyrobacter group</taxon>
        <taxon>Erythrobacter</taxon>
    </lineage>
</organism>
<keyword evidence="3 6" id="KW-0560">Oxidoreductase</keyword>
<dbReference type="Pfam" id="PF00317">
    <property type="entry name" value="Ribonuc_red_lgN"/>
    <property type="match status" value="1"/>
</dbReference>
<name>A0A345YJQ4_9SPHN</name>
<evidence type="ECO:0000259" key="8">
    <source>
        <dbReference type="Pfam" id="PF02867"/>
    </source>
</evidence>
<dbReference type="NCBIfam" id="NF006577">
    <property type="entry name" value="PRK09102.1"/>
    <property type="match status" value="1"/>
</dbReference>
<protein>
    <recommendedName>
        <fullName evidence="2 6">Ribonucleoside-diphosphate reductase</fullName>
        <ecNumber evidence="2 6">1.17.4.1</ecNumber>
    </recommendedName>
</protein>
<keyword evidence="9" id="KW-0614">Plasmid</keyword>
<evidence type="ECO:0000256" key="1">
    <source>
        <dbReference type="ARBA" id="ARBA00010406"/>
    </source>
</evidence>
<dbReference type="AlphaFoldDB" id="A0A345YJQ4"/>
<dbReference type="InterPro" id="IPR039718">
    <property type="entry name" value="Rrm1"/>
</dbReference>
<evidence type="ECO:0000256" key="6">
    <source>
        <dbReference type="RuleBase" id="RU003410"/>
    </source>
</evidence>
<keyword evidence="10" id="KW-1185">Reference proteome</keyword>
<geneLocation type="plasmid" evidence="9 10">
    <name>unnamed</name>
</geneLocation>